<dbReference type="PANTHER" id="PTHR44936">
    <property type="entry name" value="SENSOR PROTEIN CREC"/>
    <property type="match status" value="1"/>
</dbReference>
<evidence type="ECO:0000256" key="1">
    <source>
        <dbReference type="ARBA" id="ARBA00000085"/>
    </source>
</evidence>
<evidence type="ECO:0000313" key="14">
    <source>
        <dbReference type="EMBL" id="MFG6457748.1"/>
    </source>
</evidence>
<dbReference type="Gene3D" id="1.10.287.130">
    <property type="match status" value="1"/>
</dbReference>
<dbReference type="EMBL" id="JBIGIA010000009">
    <property type="protein sequence ID" value="MFG6457748.1"/>
    <property type="molecule type" value="Genomic_DNA"/>
</dbReference>
<dbReference type="Pfam" id="PF00672">
    <property type="entry name" value="HAMP"/>
    <property type="match status" value="1"/>
</dbReference>
<dbReference type="SUPFAM" id="SSF47384">
    <property type="entry name" value="Homodimeric domain of signal transducing histidine kinase"/>
    <property type="match status" value="1"/>
</dbReference>
<dbReference type="SMART" id="SM00388">
    <property type="entry name" value="HisKA"/>
    <property type="match status" value="1"/>
</dbReference>
<feature type="transmembrane region" description="Helical" evidence="11">
    <location>
        <begin position="190"/>
        <end position="213"/>
    </location>
</feature>
<keyword evidence="4" id="KW-1003">Cell membrane</keyword>
<organism evidence="14 15">
    <name type="scientific">Pelomonas nitida</name>
    <dbReference type="NCBI Taxonomy" id="3299027"/>
    <lineage>
        <taxon>Bacteria</taxon>
        <taxon>Pseudomonadati</taxon>
        <taxon>Pseudomonadota</taxon>
        <taxon>Betaproteobacteria</taxon>
        <taxon>Burkholderiales</taxon>
        <taxon>Sphaerotilaceae</taxon>
        <taxon>Roseateles</taxon>
    </lineage>
</organism>
<evidence type="ECO:0000256" key="8">
    <source>
        <dbReference type="ARBA" id="ARBA00022777"/>
    </source>
</evidence>
<evidence type="ECO:0000256" key="11">
    <source>
        <dbReference type="SAM" id="Phobius"/>
    </source>
</evidence>
<dbReference type="SMART" id="SM00387">
    <property type="entry name" value="HATPase_c"/>
    <property type="match status" value="1"/>
</dbReference>
<accession>A0ABW7G745</accession>
<dbReference type="PRINTS" id="PR00344">
    <property type="entry name" value="BCTRLSENSOR"/>
</dbReference>
<evidence type="ECO:0000256" key="2">
    <source>
        <dbReference type="ARBA" id="ARBA00004651"/>
    </source>
</evidence>
<dbReference type="EC" id="2.7.13.3" evidence="3"/>
<keyword evidence="8" id="KW-0418">Kinase</keyword>
<comment type="caution">
    <text evidence="14">The sequence shown here is derived from an EMBL/GenBank/DDBJ whole genome shotgun (WGS) entry which is preliminary data.</text>
</comment>
<keyword evidence="7" id="KW-0547">Nucleotide-binding</keyword>
<reference evidence="14 15" key="1">
    <citation type="submission" date="2024-09" db="EMBL/GenBank/DDBJ databases">
        <title>Novel species of the genus Pelomonas and Roseateles isolated from streams.</title>
        <authorList>
            <person name="Lu H."/>
        </authorList>
    </citation>
    <scope>NUCLEOTIDE SEQUENCE [LARGE SCALE GENOMIC DNA]</scope>
    <source>
        <strain evidence="14 15">BYS96W</strain>
    </source>
</reference>
<feature type="region of interest" description="Disordered" evidence="10">
    <location>
        <begin position="119"/>
        <end position="158"/>
    </location>
</feature>
<evidence type="ECO:0000256" key="3">
    <source>
        <dbReference type="ARBA" id="ARBA00012438"/>
    </source>
</evidence>
<dbReference type="Pfam" id="PF00512">
    <property type="entry name" value="HisKA"/>
    <property type="match status" value="1"/>
</dbReference>
<dbReference type="SUPFAM" id="SSF55874">
    <property type="entry name" value="ATPase domain of HSP90 chaperone/DNA topoisomerase II/histidine kinase"/>
    <property type="match status" value="1"/>
</dbReference>
<keyword evidence="15" id="KW-1185">Reference proteome</keyword>
<dbReference type="InterPro" id="IPR004358">
    <property type="entry name" value="Sig_transdc_His_kin-like_C"/>
</dbReference>
<proteinExistence type="predicted"/>
<feature type="domain" description="Histidine kinase" evidence="12">
    <location>
        <begin position="274"/>
        <end position="477"/>
    </location>
</feature>
<dbReference type="InterPro" id="IPR050980">
    <property type="entry name" value="2C_sensor_his_kinase"/>
</dbReference>
<protein>
    <recommendedName>
        <fullName evidence="3">histidine kinase</fullName>
        <ecNumber evidence="3">2.7.13.3</ecNumber>
    </recommendedName>
</protein>
<evidence type="ECO:0000256" key="7">
    <source>
        <dbReference type="ARBA" id="ARBA00022741"/>
    </source>
</evidence>
<dbReference type="PROSITE" id="PS50885">
    <property type="entry name" value="HAMP"/>
    <property type="match status" value="1"/>
</dbReference>
<dbReference type="InterPro" id="IPR003661">
    <property type="entry name" value="HisK_dim/P_dom"/>
</dbReference>
<feature type="domain" description="HAMP" evidence="13">
    <location>
        <begin position="214"/>
        <end position="266"/>
    </location>
</feature>
<evidence type="ECO:0000313" key="15">
    <source>
        <dbReference type="Proteomes" id="UP001606305"/>
    </source>
</evidence>
<evidence type="ECO:0000256" key="6">
    <source>
        <dbReference type="ARBA" id="ARBA00022679"/>
    </source>
</evidence>
<dbReference type="InterPro" id="IPR003660">
    <property type="entry name" value="HAMP_dom"/>
</dbReference>
<dbReference type="CDD" id="cd00082">
    <property type="entry name" value="HisKA"/>
    <property type="match status" value="1"/>
</dbReference>
<dbReference type="InterPro" id="IPR036890">
    <property type="entry name" value="HATPase_C_sf"/>
</dbReference>
<dbReference type="CDD" id="cd00075">
    <property type="entry name" value="HATPase"/>
    <property type="match status" value="1"/>
</dbReference>
<feature type="compositionally biased region" description="Low complexity" evidence="10">
    <location>
        <begin position="133"/>
        <end position="144"/>
    </location>
</feature>
<dbReference type="GO" id="GO:0005524">
    <property type="term" value="F:ATP binding"/>
    <property type="evidence" value="ECO:0007669"/>
    <property type="project" value="UniProtKB-KW"/>
</dbReference>
<evidence type="ECO:0000256" key="9">
    <source>
        <dbReference type="ARBA" id="ARBA00022840"/>
    </source>
</evidence>
<evidence type="ECO:0000256" key="4">
    <source>
        <dbReference type="ARBA" id="ARBA00022475"/>
    </source>
</evidence>
<comment type="catalytic activity">
    <reaction evidence="1">
        <text>ATP + protein L-histidine = ADP + protein N-phospho-L-histidine.</text>
        <dbReference type="EC" id="2.7.13.3"/>
    </reaction>
</comment>
<keyword evidence="11" id="KW-0812">Transmembrane</keyword>
<comment type="subcellular location">
    <subcellularLocation>
        <location evidence="2">Cell membrane</location>
        <topology evidence="2">Multi-pass membrane protein</topology>
    </subcellularLocation>
</comment>
<keyword evidence="6" id="KW-0808">Transferase</keyword>
<dbReference type="Pfam" id="PF02518">
    <property type="entry name" value="HATPase_c"/>
    <property type="match status" value="1"/>
</dbReference>
<keyword evidence="11" id="KW-0472">Membrane</keyword>
<keyword evidence="9 14" id="KW-0067">ATP-binding</keyword>
<evidence type="ECO:0000256" key="5">
    <source>
        <dbReference type="ARBA" id="ARBA00022553"/>
    </source>
</evidence>
<dbReference type="InterPro" id="IPR003594">
    <property type="entry name" value="HATPase_dom"/>
</dbReference>
<evidence type="ECO:0000259" key="12">
    <source>
        <dbReference type="PROSITE" id="PS50109"/>
    </source>
</evidence>
<dbReference type="Gene3D" id="3.30.565.10">
    <property type="entry name" value="Histidine kinase-like ATPase, C-terminal domain"/>
    <property type="match status" value="1"/>
</dbReference>
<evidence type="ECO:0000256" key="10">
    <source>
        <dbReference type="SAM" id="MobiDB-lite"/>
    </source>
</evidence>
<keyword evidence="11" id="KW-1133">Transmembrane helix</keyword>
<dbReference type="Proteomes" id="UP001606305">
    <property type="component" value="Unassembled WGS sequence"/>
</dbReference>
<dbReference type="SUPFAM" id="SSF158472">
    <property type="entry name" value="HAMP domain-like"/>
    <property type="match status" value="1"/>
</dbReference>
<dbReference type="Gene3D" id="6.10.340.10">
    <property type="match status" value="1"/>
</dbReference>
<keyword evidence="5" id="KW-0597">Phosphoprotein</keyword>
<dbReference type="RefSeq" id="WP_394488604.1">
    <property type="nucleotide sequence ID" value="NZ_JBIGIA010000009.1"/>
</dbReference>
<name>A0ABW7G745_9BURK</name>
<dbReference type="PROSITE" id="PS50109">
    <property type="entry name" value="HIS_KIN"/>
    <property type="match status" value="1"/>
</dbReference>
<dbReference type="PANTHER" id="PTHR44936:SF10">
    <property type="entry name" value="SENSOR PROTEIN RSTB"/>
    <property type="match status" value="1"/>
</dbReference>
<dbReference type="CDD" id="cd06225">
    <property type="entry name" value="HAMP"/>
    <property type="match status" value="1"/>
</dbReference>
<evidence type="ECO:0000259" key="13">
    <source>
        <dbReference type="PROSITE" id="PS50885"/>
    </source>
</evidence>
<dbReference type="InterPro" id="IPR036097">
    <property type="entry name" value="HisK_dim/P_sf"/>
</dbReference>
<gene>
    <name evidence="14" type="ORF">ACG00X_12980</name>
</gene>
<sequence length="482" mass="51752">MKTLYVRIYLTLVALLLAFAFGSAWLFQRHIEQERGNAEQSAGERLNALAALLKLALPPVTSPRKAQAEAFEDWGGRLRMPVALEGPDGKLIATTPLFLRRVDDPGSVVVSAPLGDGRSLETVRSMRPPNAPQGPGASAAGQDGRPPFGRGEGPVSVPLAAPASELRPRQEDGPWNGPWLHRPVSPGAPAVSTLAIVMLLLFVGVAAGAYPVVRRLTRRLEALKRGVEKFGAGQLHHRVDDSGRDEVAAVATSFNQAAERIETLLRSHQTLLANASHELRSPLARLKMAFAMLEDAAPAQRERLGREIDVNIGELDALVEEVLLASRLEAGSSVGETHPVELLALGAEEAAHAGVNFEPETDHARVDGQERLLRRALRNLLDNARRYGGPEVGLSLQTVPGGFEFVVADRGPGVPEELRERIFEPFYRLPGHAEIAGGVGLGLSLVKQIAERHGGNVRCLPRDGGGSRFILFLPAAHPAGSR</sequence>
<dbReference type="InterPro" id="IPR005467">
    <property type="entry name" value="His_kinase_dom"/>
</dbReference>
<dbReference type="SMART" id="SM00304">
    <property type="entry name" value="HAMP"/>
    <property type="match status" value="1"/>
</dbReference>